<feature type="non-terminal residue" evidence="1">
    <location>
        <position position="986"/>
    </location>
</feature>
<name>A0ACC1L692_9FUNG</name>
<comment type="caution">
    <text evidence="1">The sequence shown here is derived from an EMBL/GenBank/DDBJ whole genome shotgun (WGS) entry which is preliminary data.</text>
</comment>
<accession>A0ACC1L692</accession>
<proteinExistence type="predicted"/>
<dbReference type="Proteomes" id="UP001140087">
    <property type="component" value="Unassembled WGS sequence"/>
</dbReference>
<organism evidence="1 2">
    <name type="scientific">Coemansia helicoidea</name>
    <dbReference type="NCBI Taxonomy" id="1286919"/>
    <lineage>
        <taxon>Eukaryota</taxon>
        <taxon>Fungi</taxon>
        <taxon>Fungi incertae sedis</taxon>
        <taxon>Zoopagomycota</taxon>
        <taxon>Kickxellomycotina</taxon>
        <taxon>Kickxellomycetes</taxon>
        <taxon>Kickxellales</taxon>
        <taxon>Kickxellaceae</taxon>
        <taxon>Coemansia</taxon>
    </lineage>
</organism>
<keyword evidence="2" id="KW-1185">Reference proteome</keyword>
<gene>
    <name evidence="1" type="ORF">H4R21_002646</name>
</gene>
<sequence>MNYYPGSRRIFEEADPDIPPPGAYDVHSPEARYKKYGFLTQSERFGAERADDGAGAEGGMGPAAAATGRAGYGGAPAARAMGTAAATAMRAEETRLRREIEYCQKRLHDTQASSERDARVLKEKAQLAEERAKELLRERAEIRKRLLQRESELKASERECAGLAAQLKQQQQQQQQLAPANPKTEKQLRDTAEQAAAMCAKLKEALDKARRTSEEDRRRVRQLESQLRRSEQERDACEAEMRKVDEMDYPRLLARAEKELRAQEEQYREQKRKLGVSLQEAKDLAGRYMNELGEATVHVTALENELQLARGRAQDAAAGTGKQLDAAMGQLTATQRRVADLERLSAQRASESERLLDAANNHVEELKAEIARLEEDRERVQLEMQGHIRELTRDYHAAKREFESSVKDADSERTKRLHDTQARLERASKEAIDLRAEVSELRGILLKKEMAWKDRQLELEGDLQAAASDYEAVQTRLAEQHAESDARIRALEAQAEKAERAWAAERTGILEKLDVAHKDGFKLRQALDDVQKAAAQARADCDADLRRTGQEMAELLAQVEATTAQWEKERRETARDHAAALAELADEHAHREQQAQDDRASLEAQLGDARDELAAQAAAHSRRMEALQTQAADAADRAERHVAARQLAEERLAESEASAASRIAELEDQLDRAREEREQGEAALLEELRAAEQLATQCEDDAHADRMEAEALRAENATLAARTDELAAEADDLAAECAGLRERVDGDAGGSAHYAELLRAVADKRRAERAQWTTERDAMQARLNRYKYREQMWAIQDEHLQELLEIKEAARQHMVQEARALYCELQDEAEAAADAGAEAAAVAETASSAAVGAALDGDLADVRELTRAVFLETIERAQEAHVASVHAEGAVQELSYMRMQGQIVETVGDMSAQHKAECARLEADLAAARADYRKLQEMAVANRAAFEARVAELDARIAESGAAPDAAQLESENAALAAQVQQLGDL</sequence>
<reference evidence="1" key="1">
    <citation type="submission" date="2022-07" db="EMBL/GenBank/DDBJ databases">
        <title>Phylogenomic reconstructions and comparative analyses of Kickxellomycotina fungi.</title>
        <authorList>
            <person name="Reynolds N.K."/>
            <person name="Stajich J.E."/>
            <person name="Barry K."/>
            <person name="Grigoriev I.V."/>
            <person name="Crous P."/>
            <person name="Smith M.E."/>
        </authorList>
    </citation>
    <scope>NUCLEOTIDE SEQUENCE</scope>
    <source>
        <strain evidence="1">BCRC 34780</strain>
    </source>
</reference>
<evidence type="ECO:0000313" key="1">
    <source>
        <dbReference type="EMBL" id="KAJ2801846.1"/>
    </source>
</evidence>
<evidence type="ECO:0000313" key="2">
    <source>
        <dbReference type="Proteomes" id="UP001140087"/>
    </source>
</evidence>
<dbReference type="EMBL" id="JANBUN010000706">
    <property type="protein sequence ID" value="KAJ2801846.1"/>
    <property type="molecule type" value="Genomic_DNA"/>
</dbReference>
<protein>
    <submittedName>
        <fullName evidence="1">Uncharacterized protein</fullName>
    </submittedName>
</protein>